<feature type="chain" id="PRO_5038883984" description="Lipoprotein" evidence="1">
    <location>
        <begin position="20"/>
        <end position="425"/>
    </location>
</feature>
<dbReference type="PROSITE" id="PS51257">
    <property type="entry name" value="PROKAR_LIPOPROTEIN"/>
    <property type="match status" value="1"/>
</dbReference>
<protein>
    <recommendedName>
        <fullName evidence="4">Lipoprotein</fullName>
    </recommendedName>
</protein>
<accession>A0A7W7SB24</accession>
<gene>
    <name evidence="2" type="ORF">F4556_002761</name>
</gene>
<keyword evidence="3" id="KW-1185">Reference proteome</keyword>
<feature type="signal peptide" evidence="1">
    <location>
        <begin position="1"/>
        <end position="19"/>
    </location>
</feature>
<keyword evidence="1" id="KW-0732">Signal</keyword>
<dbReference type="AlphaFoldDB" id="A0A7W7SB24"/>
<evidence type="ECO:0000256" key="1">
    <source>
        <dbReference type="SAM" id="SignalP"/>
    </source>
</evidence>
<reference evidence="2 3" key="1">
    <citation type="submission" date="2020-08" db="EMBL/GenBank/DDBJ databases">
        <title>Sequencing the genomes of 1000 actinobacteria strains.</title>
        <authorList>
            <person name="Klenk H.-P."/>
        </authorList>
    </citation>
    <scope>NUCLEOTIDE SEQUENCE [LARGE SCALE GENOMIC DNA]</scope>
    <source>
        <strain evidence="2 3">DSM 44786</strain>
    </source>
</reference>
<organism evidence="2 3">
    <name type="scientific">Kitasatospora gansuensis</name>
    <dbReference type="NCBI Taxonomy" id="258050"/>
    <lineage>
        <taxon>Bacteria</taxon>
        <taxon>Bacillati</taxon>
        <taxon>Actinomycetota</taxon>
        <taxon>Actinomycetes</taxon>
        <taxon>Kitasatosporales</taxon>
        <taxon>Streptomycetaceae</taxon>
        <taxon>Kitasatospora</taxon>
    </lineage>
</organism>
<dbReference type="RefSeq" id="WP_184914900.1">
    <property type="nucleotide sequence ID" value="NZ_JACHJR010000001.1"/>
</dbReference>
<sequence length="425" mass="43948">MRRTVRGAVAATACTVVLATGLAACGTVKQLSAAEKVSDAFGNLEDSKTFKAELSFGATADEIIAFDKLASSKGKPMERKAAELMAELKISVAISADKPLKDIEAFKNAQSGADPLNSLGQDPGFDVSYALSGKSGKSYAELRWVDGNFYVKADVDSIAQLAGEDAGELKSAAGAFPKVVQDAVSGKWISIEGKTLKEFADQATKAAGAKKGAASAAPSVDPKVASGLVNTVKDVLSRNVTFEDKGKQDGADHVYVSAPAKALADDLLKSIRPVLKDIPGMGDELPSAAPTEIPDKKVGLDVFIKDGSVSALSFDLAQIDSKLPAEAHLPVKMTFSKDAAEAPKAPEGATKFAMSDFEEIVTSMMGSKMGAKGGATTGGKTAATPLTAAQVKELVAKGIPEAQIKLLNQGGMTYEQLKMLADAAG</sequence>
<evidence type="ECO:0008006" key="4">
    <source>
        <dbReference type="Google" id="ProtNLM"/>
    </source>
</evidence>
<evidence type="ECO:0000313" key="3">
    <source>
        <dbReference type="Proteomes" id="UP000573327"/>
    </source>
</evidence>
<dbReference type="EMBL" id="JACHJR010000001">
    <property type="protein sequence ID" value="MBB4947226.1"/>
    <property type="molecule type" value="Genomic_DNA"/>
</dbReference>
<evidence type="ECO:0000313" key="2">
    <source>
        <dbReference type="EMBL" id="MBB4947226.1"/>
    </source>
</evidence>
<name>A0A7W7SB24_9ACTN</name>
<comment type="caution">
    <text evidence="2">The sequence shown here is derived from an EMBL/GenBank/DDBJ whole genome shotgun (WGS) entry which is preliminary data.</text>
</comment>
<proteinExistence type="predicted"/>
<dbReference type="Proteomes" id="UP000573327">
    <property type="component" value="Unassembled WGS sequence"/>
</dbReference>